<dbReference type="PANTHER" id="PTHR42709">
    <property type="entry name" value="ALKALINE PHOSPHATASE LIKE PROTEIN"/>
    <property type="match status" value="1"/>
</dbReference>
<evidence type="ECO:0000256" key="1">
    <source>
        <dbReference type="ARBA" id="ARBA00004651"/>
    </source>
</evidence>
<proteinExistence type="predicted"/>
<dbReference type="AlphaFoldDB" id="A0A1F5HYN2"/>
<name>A0A1F5HYN2_9BACT</name>
<keyword evidence="2" id="KW-1003">Cell membrane</keyword>
<dbReference type="Pfam" id="PF09335">
    <property type="entry name" value="VTT_dom"/>
    <property type="match status" value="1"/>
</dbReference>
<protein>
    <recommendedName>
        <fullName evidence="7">VTT domain-containing protein</fullName>
    </recommendedName>
</protein>
<sequence length="212" mass="24066">MSMLEFLGNYIIKFIETTSYAGIFVLMTAESALIPIPSEITMPFSGFLASSGKLSLTLVILVGTLANLIGSYIAYYIGYFIEETVLLKLIKKFGKFILISEEDYKKAGNWFAKYGDRIIFLSRLLPGIRTVISLPAGVFRMDIKKFTLYTVLGCLIWSAFLSYIGYILGENWMALEGYFRKFEIVIIVVLIAGVLWYLEKHLKIIKSLRSKK</sequence>
<evidence type="ECO:0000256" key="3">
    <source>
        <dbReference type="ARBA" id="ARBA00022692"/>
    </source>
</evidence>
<feature type="transmembrane region" description="Helical" evidence="6">
    <location>
        <begin position="146"/>
        <end position="166"/>
    </location>
</feature>
<evidence type="ECO:0000313" key="8">
    <source>
        <dbReference type="EMBL" id="OGE09292.1"/>
    </source>
</evidence>
<keyword evidence="4 6" id="KW-1133">Transmembrane helix</keyword>
<feature type="transmembrane region" description="Helical" evidence="6">
    <location>
        <begin position="20"/>
        <end position="38"/>
    </location>
</feature>
<gene>
    <name evidence="8" type="ORF">A3A60_04165</name>
</gene>
<feature type="transmembrane region" description="Helical" evidence="6">
    <location>
        <begin position="58"/>
        <end position="81"/>
    </location>
</feature>
<dbReference type="Proteomes" id="UP000179227">
    <property type="component" value="Unassembled WGS sequence"/>
</dbReference>
<evidence type="ECO:0000259" key="7">
    <source>
        <dbReference type="Pfam" id="PF09335"/>
    </source>
</evidence>
<dbReference type="EMBL" id="MFBS01000020">
    <property type="protein sequence ID" value="OGE09292.1"/>
    <property type="molecule type" value="Genomic_DNA"/>
</dbReference>
<evidence type="ECO:0000256" key="6">
    <source>
        <dbReference type="SAM" id="Phobius"/>
    </source>
</evidence>
<evidence type="ECO:0000256" key="4">
    <source>
        <dbReference type="ARBA" id="ARBA00022989"/>
    </source>
</evidence>
<dbReference type="PANTHER" id="PTHR42709:SF6">
    <property type="entry name" value="UNDECAPRENYL PHOSPHATE TRANSPORTER A"/>
    <property type="match status" value="1"/>
</dbReference>
<reference evidence="8 9" key="1">
    <citation type="journal article" date="2016" name="Nat. Commun.">
        <title>Thousands of microbial genomes shed light on interconnected biogeochemical processes in an aquifer system.</title>
        <authorList>
            <person name="Anantharaman K."/>
            <person name="Brown C.T."/>
            <person name="Hug L.A."/>
            <person name="Sharon I."/>
            <person name="Castelle C.J."/>
            <person name="Probst A.J."/>
            <person name="Thomas B.C."/>
            <person name="Singh A."/>
            <person name="Wilkins M.J."/>
            <person name="Karaoz U."/>
            <person name="Brodie E.L."/>
            <person name="Williams K.H."/>
            <person name="Hubbard S.S."/>
            <person name="Banfield J.F."/>
        </authorList>
    </citation>
    <scope>NUCLEOTIDE SEQUENCE [LARGE SCALE GENOMIC DNA]</scope>
</reference>
<organism evidence="8 9">
    <name type="scientific">Candidatus Curtissbacteria bacterium RIFCSPLOWO2_01_FULL_42_26</name>
    <dbReference type="NCBI Taxonomy" id="1797729"/>
    <lineage>
        <taxon>Bacteria</taxon>
        <taxon>Candidatus Curtissiibacteriota</taxon>
    </lineage>
</organism>
<dbReference type="InterPro" id="IPR032816">
    <property type="entry name" value="VTT_dom"/>
</dbReference>
<dbReference type="GO" id="GO:0005886">
    <property type="term" value="C:plasma membrane"/>
    <property type="evidence" value="ECO:0007669"/>
    <property type="project" value="UniProtKB-SubCell"/>
</dbReference>
<evidence type="ECO:0000313" key="9">
    <source>
        <dbReference type="Proteomes" id="UP000179227"/>
    </source>
</evidence>
<comment type="subcellular location">
    <subcellularLocation>
        <location evidence="1">Cell membrane</location>
        <topology evidence="1">Multi-pass membrane protein</topology>
    </subcellularLocation>
</comment>
<evidence type="ECO:0000256" key="5">
    <source>
        <dbReference type="ARBA" id="ARBA00023136"/>
    </source>
</evidence>
<dbReference type="STRING" id="1797729.A3A60_04165"/>
<feature type="transmembrane region" description="Helical" evidence="6">
    <location>
        <begin position="178"/>
        <end position="198"/>
    </location>
</feature>
<keyword evidence="3 6" id="KW-0812">Transmembrane</keyword>
<evidence type="ECO:0000256" key="2">
    <source>
        <dbReference type="ARBA" id="ARBA00022475"/>
    </source>
</evidence>
<feature type="domain" description="VTT" evidence="7">
    <location>
        <begin position="36"/>
        <end position="166"/>
    </location>
</feature>
<dbReference type="InterPro" id="IPR051311">
    <property type="entry name" value="DedA_domain"/>
</dbReference>
<comment type="caution">
    <text evidence="8">The sequence shown here is derived from an EMBL/GenBank/DDBJ whole genome shotgun (WGS) entry which is preliminary data.</text>
</comment>
<accession>A0A1F5HYN2</accession>
<keyword evidence="5 6" id="KW-0472">Membrane</keyword>